<protein>
    <submittedName>
        <fullName evidence="3">Ferredoxin-NADP reductase</fullName>
    </submittedName>
</protein>
<dbReference type="SUPFAM" id="SSF52343">
    <property type="entry name" value="Ferredoxin reductase-like, C-terminal NADP-linked domain"/>
    <property type="match status" value="1"/>
</dbReference>
<dbReference type="SUPFAM" id="SSF54292">
    <property type="entry name" value="2Fe-2S ferredoxin-like"/>
    <property type="match status" value="1"/>
</dbReference>
<dbReference type="InterPro" id="IPR039261">
    <property type="entry name" value="FNR_nucleotide-bd"/>
</dbReference>
<dbReference type="PANTHER" id="PTHR30212">
    <property type="entry name" value="PROTEIN YIIM"/>
    <property type="match status" value="1"/>
</dbReference>
<name>A0A543AN50_9MICC</name>
<dbReference type="Gene3D" id="3.10.20.30">
    <property type="match status" value="1"/>
</dbReference>
<comment type="caution">
    <text evidence="3">The sequence shown here is derived from an EMBL/GenBank/DDBJ whole genome shotgun (WGS) entry which is preliminary data.</text>
</comment>
<evidence type="ECO:0000313" key="3">
    <source>
        <dbReference type="EMBL" id="TQL74002.1"/>
    </source>
</evidence>
<dbReference type="Pfam" id="PF00111">
    <property type="entry name" value="Fer2"/>
    <property type="match status" value="1"/>
</dbReference>
<dbReference type="InterPro" id="IPR017927">
    <property type="entry name" value="FAD-bd_FR_type"/>
</dbReference>
<dbReference type="AlphaFoldDB" id="A0A543AN50"/>
<dbReference type="InterPro" id="IPR001041">
    <property type="entry name" value="2Fe-2S_ferredoxin-type"/>
</dbReference>
<dbReference type="CDD" id="cd06185">
    <property type="entry name" value="PDR_like"/>
    <property type="match status" value="1"/>
</dbReference>
<dbReference type="PROSITE" id="PS00197">
    <property type="entry name" value="2FE2S_FER_1"/>
    <property type="match status" value="1"/>
</dbReference>
<feature type="domain" description="2Fe-2S ferredoxin-type" evidence="1">
    <location>
        <begin position="234"/>
        <end position="319"/>
    </location>
</feature>
<evidence type="ECO:0000259" key="2">
    <source>
        <dbReference type="PROSITE" id="PS51384"/>
    </source>
</evidence>
<organism evidence="3 4">
    <name type="scientific">Enteractinococcus coprophilus</name>
    <dbReference type="NCBI Taxonomy" id="1027633"/>
    <lineage>
        <taxon>Bacteria</taxon>
        <taxon>Bacillati</taxon>
        <taxon>Actinomycetota</taxon>
        <taxon>Actinomycetes</taxon>
        <taxon>Micrococcales</taxon>
        <taxon>Micrococcaceae</taxon>
    </lineage>
</organism>
<accession>A0A543AN50</accession>
<dbReference type="EMBL" id="VFOU01000001">
    <property type="protein sequence ID" value="TQL74002.1"/>
    <property type="molecule type" value="Genomic_DNA"/>
</dbReference>
<dbReference type="InterPro" id="IPR017938">
    <property type="entry name" value="Riboflavin_synthase-like_b-brl"/>
</dbReference>
<proteinExistence type="predicted"/>
<dbReference type="InterPro" id="IPR012675">
    <property type="entry name" value="Beta-grasp_dom_sf"/>
</dbReference>
<gene>
    <name evidence="3" type="ORF">FB556_0451</name>
</gene>
<dbReference type="Gene3D" id="2.40.30.10">
    <property type="entry name" value="Translation factors"/>
    <property type="match status" value="1"/>
</dbReference>
<dbReference type="Proteomes" id="UP000319746">
    <property type="component" value="Unassembled WGS sequence"/>
</dbReference>
<dbReference type="OrthoDB" id="502624at2"/>
<dbReference type="InterPro" id="IPR052353">
    <property type="entry name" value="Benzoxazolinone_Detox_Enz"/>
</dbReference>
<dbReference type="GO" id="GO:0016491">
    <property type="term" value="F:oxidoreductase activity"/>
    <property type="evidence" value="ECO:0007669"/>
    <property type="project" value="InterPro"/>
</dbReference>
<dbReference type="RefSeq" id="WP_141864337.1">
    <property type="nucleotide sequence ID" value="NZ_BAABAN010000017.1"/>
</dbReference>
<dbReference type="PROSITE" id="PS51384">
    <property type="entry name" value="FAD_FR"/>
    <property type="match status" value="1"/>
</dbReference>
<dbReference type="InterPro" id="IPR036010">
    <property type="entry name" value="2Fe-2S_ferredoxin-like_sf"/>
</dbReference>
<dbReference type="PRINTS" id="PR00409">
    <property type="entry name" value="PHDIOXRDTASE"/>
</dbReference>
<dbReference type="GO" id="GO:0051537">
    <property type="term" value="F:2 iron, 2 sulfur cluster binding"/>
    <property type="evidence" value="ECO:0007669"/>
    <property type="project" value="InterPro"/>
</dbReference>
<evidence type="ECO:0000313" key="4">
    <source>
        <dbReference type="Proteomes" id="UP000319746"/>
    </source>
</evidence>
<evidence type="ECO:0000259" key="1">
    <source>
        <dbReference type="PROSITE" id="PS51085"/>
    </source>
</evidence>
<dbReference type="PANTHER" id="PTHR30212:SF2">
    <property type="entry name" value="PROTEIN YIIM"/>
    <property type="match status" value="1"/>
</dbReference>
<dbReference type="PROSITE" id="PS51085">
    <property type="entry name" value="2FE2S_FER_2"/>
    <property type="match status" value="1"/>
</dbReference>
<sequence>MAMQTATRTDQLVIVDRIQRSTSVTEFVLERADGSRLPDWAPGAHIDVVLPSGKIRQYSLCGDRWTPHQYRIAVQREHDGTGGSVEIHEDVQLGDVVSFGGPRNNFRLAPAQHYRFIAGGIGITAVLPMIEQAEKLNLEWQLLYLGKTADRMAYRHLADHYPGRVTMHTSTDNGRASIRQWLGDLPEDTMVYACGPETMLEALPEECPDLPKHFLRTERFTNTLADATVSSEPYEIELYRSGKVINALGTTPVIDALSQAGVSVITSCSKGVCGTCEVDVVSGEIDHRDAILDDDERAANTCMFPCVSRALSKRLVLDL</sequence>
<dbReference type="SUPFAM" id="SSF63380">
    <property type="entry name" value="Riboflavin synthase domain-like"/>
    <property type="match status" value="1"/>
</dbReference>
<reference evidence="3 4" key="1">
    <citation type="submission" date="2019-06" db="EMBL/GenBank/DDBJ databases">
        <title>Sequencing the genomes of 1000 actinobacteria strains.</title>
        <authorList>
            <person name="Klenk H.-P."/>
        </authorList>
    </citation>
    <scope>NUCLEOTIDE SEQUENCE [LARGE SCALE GENOMIC DNA]</scope>
    <source>
        <strain evidence="3 4">DSM 24083</strain>
    </source>
</reference>
<dbReference type="InterPro" id="IPR006058">
    <property type="entry name" value="2Fe2S_fd_BS"/>
</dbReference>
<keyword evidence="4" id="KW-1185">Reference proteome</keyword>
<dbReference type="CDD" id="cd00207">
    <property type="entry name" value="fer2"/>
    <property type="match status" value="1"/>
</dbReference>
<dbReference type="Gene3D" id="3.40.50.80">
    <property type="entry name" value="Nucleotide-binding domain of ferredoxin-NADP reductase (FNR) module"/>
    <property type="match status" value="1"/>
</dbReference>
<feature type="domain" description="FAD-binding FR-type" evidence="2">
    <location>
        <begin position="5"/>
        <end position="109"/>
    </location>
</feature>